<feature type="transmembrane region" description="Helical" evidence="1">
    <location>
        <begin position="93"/>
        <end position="116"/>
    </location>
</feature>
<organism evidence="2 3">
    <name type="scientific">Kouleothrix aurantiaca</name>
    <dbReference type="NCBI Taxonomy" id="186479"/>
    <lineage>
        <taxon>Bacteria</taxon>
        <taxon>Bacillati</taxon>
        <taxon>Chloroflexota</taxon>
        <taxon>Chloroflexia</taxon>
        <taxon>Chloroflexales</taxon>
        <taxon>Roseiflexineae</taxon>
        <taxon>Roseiflexaceae</taxon>
        <taxon>Kouleothrix</taxon>
    </lineage>
</organism>
<feature type="non-terminal residue" evidence="2">
    <location>
        <position position="1"/>
    </location>
</feature>
<reference evidence="2 3" key="1">
    <citation type="submission" date="2015-09" db="EMBL/GenBank/DDBJ databases">
        <title>Draft genome sequence of Kouleothrix aurantiaca JCM 19913.</title>
        <authorList>
            <person name="Hemp J."/>
        </authorList>
    </citation>
    <scope>NUCLEOTIDE SEQUENCE [LARGE SCALE GENOMIC DNA]</scope>
    <source>
        <strain evidence="2 3">COM-B</strain>
    </source>
</reference>
<proteinExistence type="predicted"/>
<keyword evidence="1" id="KW-1133">Transmembrane helix</keyword>
<dbReference type="Proteomes" id="UP000050509">
    <property type="component" value="Unassembled WGS sequence"/>
</dbReference>
<name>A0A0P9HFA9_9CHLR</name>
<feature type="transmembrane region" description="Helical" evidence="1">
    <location>
        <begin position="20"/>
        <end position="51"/>
    </location>
</feature>
<sequence length="165" mass="18976">VTLRQVIDINNPREILEFKIIGFSVFLFLSLIGFSILRMLIGRWILTIIYLRKLSRIRRWFVKNDIELKNYIVYGIDDNEPSFVSHTFLSSGLVSLMMILNGSSIGCSLVFALLAFFPQVEFLVILLAGLIVVLAILVLQRIYVLRGLRDKQRESNPAFPTIQEK</sequence>
<keyword evidence="1" id="KW-0812">Transmembrane</keyword>
<comment type="caution">
    <text evidence="2">The sequence shown here is derived from an EMBL/GenBank/DDBJ whole genome shotgun (WGS) entry which is preliminary data.</text>
</comment>
<evidence type="ECO:0000256" key="1">
    <source>
        <dbReference type="SAM" id="Phobius"/>
    </source>
</evidence>
<dbReference type="AlphaFoldDB" id="A0A0P9HFA9"/>
<keyword evidence="1" id="KW-0472">Membrane</keyword>
<accession>A0A0P9HFA9</accession>
<gene>
    <name evidence="2" type="ORF">SE17_09620</name>
</gene>
<dbReference type="EMBL" id="LJCR01000256">
    <property type="protein sequence ID" value="KPV53443.1"/>
    <property type="molecule type" value="Genomic_DNA"/>
</dbReference>
<feature type="transmembrane region" description="Helical" evidence="1">
    <location>
        <begin position="122"/>
        <end position="144"/>
    </location>
</feature>
<protein>
    <submittedName>
        <fullName evidence="2">Uncharacterized protein</fullName>
    </submittedName>
</protein>
<evidence type="ECO:0000313" key="2">
    <source>
        <dbReference type="EMBL" id="KPV53443.1"/>
    </source>
</evidence>
<evidence type="ECO:0000313" key="3">
    <source>
        <dbReference type="Proteomes" id="UP000050509"/>
    </source>
</evidence>
<keyword evidence="3" id="KW-1185">Reference proteome</keyword>